<dbReference type="InterPro" id="IPR035965">
    <property type="entry name" value="PAS-like_dom_sf"/>
</dbReference>
<dbReference type="Pfam" id="PF08448">
    <property type="entry name" value="PAS_4"/>
    <property type="match status" value="1"/>
</dbReference>
<comment type="caution">
    <text evidence="6">The sequence shown here is derived from an EMBL/GenBank/DDBJ whole genome shotgun (WGS) entry which is preliminary data.</text>
</comment>
<dbReference type="Gene3D" id="3.30.450.20">
    <property type="entry name" value="PAS domain"/>
    <property type="match status" value="1"/>
</dbReference>
<organism evidence="6 7">
    <name type="scientific">Sodalis ligni</name>
    <dbReference type="NCBI Taxonomy" id="2697027"/>
    <lineage>
        <taxon>Bacteria</taxon>
        <taxon>Pseudomonadati</taxon>
        <taxon>Pseudomonadota</taxon>
        <taxon>Gammaproteobacteria</taxon>
        <taxon>Enterobacterales</taxon>
        <taxon>Bruguierivoracaceae</taxon>
        <taxon>Sodalis</taxon>
    </lineage>
</organism>
<feature type="domain" description="HTH araC/xylS-type" evidence="5">
    <location>
        <begin position="184"/>
        <end position="281"/>
    </location>
</feature>
<dbReference type="PANTHER" id="PTHR46796">
    <property type="entry name" value="HTH-TYPE TRANSCRIPTIONAL ACTIVATOR RHAS-RELATED"/>
    <property type="match status" value="1"/>
</dbReference>
<dbReference type="AlphaFoldDB" id="A0A4R1N8K9"/>
<proteinExistence type="predicted"/>
<dbReference type="InterPro" id="IPR020449">
    <property type="entry name" value="Tscrpt_reg_AraC-type_HTH"/>
</dbReference>
<dbReference type="RefSeq" id="WP_132921882.1">
    <property type="nucleotide sequence ID" value="NZ_SJOI01000001.1"/>
</dbReference>
<dbReference type="PROSITE" id="PS01124">
    <property type="entry name" value="HTH_ARAC_FAMILY_2"/>
    <property type="match status" value="1"/>
</dbReference>
<keyword evidence="1" id="KW-0805">Transcription regulation</keyword>
<dbReference type="SUPFAM" id="SSF46689">
    <property type="entry name" value="Homeodomain-like"/>
    <property type="match status" value="1"/>
</dbReference>
<accession>A0A4R1N8K9</accession>
<keyword evidence="3" id="KW-0804">Transcription</keyword>
<evidence type="ECO:0000256" key="3">
    <source>
        <dbReference type="ARBA" id="ARBA00023163"/>
    </source>
</evidence>
<dbReference type="InterPro" id="IPR050204">
    <property type="entry name" value="AraC_XylS_family_regulators"/>
</dbReference>
<dbReference type="GO" id="GO:0043565">
    <property type="term" value="F:sequence-specific DNA binding"/>
    <property type="evidence" value="ECO:0007669"/>
    <property type="project" value="InterPro"/>
</dbReference>
<evidence type="ECO:0000256" key="2">
    <source>
        <dbReference type="ARBA" id="ARBA00023125"/>
    </source>
</evidence>
<dbReference type="SMART" id="SM00342">
    <property type="entry name" value="HTH_ARAC"/>
    <property type="match status" value="1"/>
</dbReference>
<dbReference type="PANTHER" id="PTHR46796:SF13">
    <property type="entry name" value="HTH-TYPE TRANSCRIPTIONAL ACTIVATOR RHAS"/>
    <property type="match status" value="1"/>
</dbReference>
<dbReference type="GO" id="GO:0003700">
    <property type="term" value="F:DNA-binding transcription factor activity"/>
    <property type="evidence" value="ECO:0007669"/>
    <property type="project" value="InterPro"/>
</dbReference>
<dbReference type="OrthoDB" id="9809338at2"/>
<evidence type="ECO:0000259" key="5">
    <source>
        <dbReference type="PROSITE" id="PS01124"/>
    </source>
</evidence>
<evidence type="ECO:0000313" key="7">
    <source>
        <dbReference type="Proteomes" id="UP000294555"/>
    </source>
</evidence>
<reference evidence="6 7" key="1">
    <citation type="submission" date="2019-02" db="EMBL/GenBank/DDBJ databases">
        <title>Investigation of anaerobic lignin degradation for improved lignocellulosic biofuels.</title>
        <authorList>
            <person name="Deangelis K."/>
        </authorList>
    </citation>
    <scope>NUCLEOTIDE SEQUENCE [LARGE SCALE GENOMIC DNA]</scope>
    <source>
        <strain evidence="6 7">159R</strain>
    </source>
</reference>
<gene>
    <name evidence="6" type="ORF">EZJ58_1017</name>
</gene>
<dbReference type="PRINTS" id="PR00032">
    <property type="entry name" value="HTHARAC"/>
</dbReference>
<dbReference type="PROSITE" id="PS00041">
    <property type="entry name" value="HTH_ARAC_FAMILY_1"/>
    <property type="match status" value="1"/>
</dbReference>
<dbReference type="InterPro" id="IPR018060">
    <property type="entry name" value="HTH_AraC"/>
</dbReference>
<dbReference type="EMBL" id="SJOI01000001">
    <property type="protein sequence ID" value="TCL02977.1"/>
    <property type="molecule type" value="Genomic_DNA"/>
</dbReference>
<dbReference type="InterPro" id="IPR018062">
    <property type="entry name" value="HTH_AraC-typ_CS"/>
</dbReference>
<evidence type="ECO:0000256" key="1">
    <source>
        <dbReference type="ARBA" id="ARBA00023015"/>
    </source>
</evidence>
<dbReference type="Gene3D" id="1.10.10.60">
    <property type="entry name" value="Homeodomain-like"/>
    <property type="match status" value="1"/>
</dbReference>
<feature type="region of interest" description="Disordered" evidence="4">
    <location>
        <begin position="1"/>
        <end position="28"/>
    </location>
</feature>
<dbReference type="SUPFAM" id="SSF55785">
    <property type="entry name" value="PYP-like sensor domain (PAS domain)"/>
    <property type="match status" value="1"/>
</dbReference>
<evidence type="ECO:0000313" key="6">
    <source>
        <dbReference type="EMBL" id="TCL02977.1"/>
    </source>
</evidence>
<name>A0A4R1N8K9_9GAMM</name>
<dbReference type="InterPro" id="IPR013656">
    <property type="entry name" value="PAS_4"/>
</dbReference>
<protein>
    <submittedName>
        <fullName evidence="6">AraC-like DNA-binding protein</fullName>
    </submittedName>
</protein>
<dbReference type="Proteomes" id="UP000294555">
    <property type="component" value="Unassembled WGS sequence"/>
</dbReference>
<dbReference type="InterPro" id="IPR009057">
    <property type="entry name" value="Homeodomain-like_sf"/>
</dbReference>
<dbReference type="Pfam" id="PF12833">
    <property type="entry name" value="HTH_18"/>
    <property type="match status" value="1"/>
</dbReference>
<evidence type="ECO:0000256" key="4">
    <source>
        <dbReference type="SAM" id="MobiDB-lite"/>
    </source>
</evidence>
<keyword evidence="7" id="KW-1185">Reference proteome</keyword>
<sequence>MWSAPVDIPSSRLPAGGEDSDNPAVAQSARRTFSSLRAGLTQRRPEDMDSLLDAVALLLPLLDAISGVVFFIKDGEARYLMANQTLATRCGFKNVDALLGKTSAQVFPSRLGVGYIEQDFQVMRTGVPIEDQLELHFYSGRKTGWCLTQKLALYDRQGRLIGMAGISHDLQETRANHPSYQSLLAMENHIRLNFHRPVAMEELTRITGLSVAQIERYCKRIFQLTPRQIIHKIRLEKATELLSGALPITDIALQCGYTDHSAFSRQFKAMTGTTPSDFRASLRV</sequence>
<keyword evidence="2 6" id="KW-0238">DNA-binding</keyword>